<reference evidence="3" key="1">
    <citation type="submission" date="2020-10" db="EMBL/GenBank/DDBJ databases">
        <authorList>
            <person name="Gilroy R."/>
        </authorList>
    </citation>
    <scope>NUCLEOTIDE SEQUENCE</scope>
    <source>
        <strain evidence="3">7293</strain>
    </source>
</reference>
<protein>
    <submittedName>
        <fullName evidence="3">ATP-binding protein</fullName>
    </submittedName>
</protein>
<keyword evidence="3" id="KW-0547">Nucleotide-binding</keyword>
<sequence>MKDRIYMPRIIDPIITDRLSWKGAVCVEGPKWCGKTRSCEEQAKSTFLVGNPEGNYANRNLAELSPSLALKGETPHLIDEWQEVPPLWDAVRMEVDKRSENGQFILTGSSSPRKKTTLHSGTGRITKLRMRSMSLFESGDSSGKVTISSLFNDSFEDCMTGNVELAFIAELIVRGGWPGILGYGEHAYIENSRDYINSFLSEDLLKLDDDKVRRDVRKIGYLLASLARNESTTATVASLCRDIKAATNTDVKEDTVNEYLDLLNRSFLIENQEPFTFSSRSSRRLKQAPKRHLTDPSLSCALLSLTPAKLMKDLETFGFMFEAIAERDLAIYAASLNGRLCHYQDYGNKEIDAVLELDDGRWGAFEIKLGANQIDKAADNLLKISKLITTDNPENAPAFLAVICGLSKAAYQRQDGVYILPLTALKP</sequence>
<evidence type="ECO:0000259" key="1">
    <source>
        <dbReference type="Pfam" id="PF13173"/>
    </source>
</evidence>
<feature type="domain" description="AAA" evidence="1">
    <location>
        <begin position="24"/>
        <end position="137"/>
    </location>
</feature>
<evidence type="ECO:0000313" key="4">
    <source>
        <dbReference type="Proteomes" id="UP000823615"/>
    </source>
</evidence>
<dbReference type="AlphaFoldDB" id="A0A9D9E306"/>
<name>A0A9D9E306_9SPIO</name>
<organism evidence="3 4">
    <name type="scientific">Candidatus Ornithospirochaeta stercoripullorum</name>
    <dbReference type="NCBI Taxonomy" id="2840899"/>
    <lineage>
        <taxon>Bacteria</taxon>
        <taxon>Pseudomonadati</taxon>
        <taxon>Spirochaetota</taxon>
        <taxon>Spirochaetia</taxon>
        <taxon>Spirochaetales</taxon>
        <taxon>Spirochaetaceae</taxon>
        <taxon>Spirochaetaceae incertae sedis</taxon>
        <taxon>Candidatus Ornithospirochaeta</taxon>
    </lineage>
</organism>
<dbReference type="PANTHER" id="PTHR43566">
    <property type="entry name" value="CONSERVED PROTEIN"/>
    <property type="match status" value="1"/>
</dbReference>
<dbReference type="InterPro" id="IPR025420">
    <property type="entry name" value="DUF4143"/>
</dbReference>
<reference evidence="3" key="2">
    <citation type="journal article" date="2021" name="PeerJ">
        <title>Extensive microbial diversity within the chicken gut microbiome revealed by metagenomics and culture.</title>
        <authorList>
            <person name="Gilroy R."/>
            <person name="Ravi A."/>
            <person name="Getino M."/>
            <person name="Pursley I."/>
            <person name="Horton D.L."/>
            <person name="Alikhan N.F."/>
            <person name="Baker D."/>
            <person name="Gharbi K."/>
            <person name="Hall N."/>
            <person name="Watson M."/>
            <person name="Adriaenssens E.M."/>
            <person name="Foster-Nyarko E."/>
            <person name="Jarju S."/>
            <person name="Secka A."/>
            <person name="Antonio M."/>
            <person name="Oren A."/>
            <person name="Chaudhuri R.R."/>
            <person name="La Ragione R."/>
            <person name="Hildebrand F."/>
            <person name="Pallen M.J."/>
        </authorList>
    </citation>
    <scope>NUCLEOTIDE SEQUENCE</scope>
    <source>
        <strain evidence="3">7293</strain>
    </source>
</reference>
<evidence type="ECO:0000259" key="2">
    <source>
        <dbReference type="Pfam" id="PF13635"/>
    </source>
</evidence>
<proteinExistence type="predicted"/>
<gene>
    <name evidence="3" type="ORF">IAA97_04250</name>
</gene>
<comment type="caution">
    <text evidence="3">The sequence shown here is derived from an EMBL/GenBank/DDBJ whole genome shotgun (WGS) entry which is preliminary data.</text>
</comment>
<feature type="domain" description="DUF4143" evidence="2">
    <location>
        <begin position="213"/>
        <end position="369"/>
    </location>
</feature>
<dbReference type="Pfam" id="PF13635">
    <property type="entry name" value="DUF4143"/>
    <property type="match status" value="1"/>
</dbReference>
<evidence type="ECO:0000313" key="3">
    <source>
        <dbReference type="EMBL" id="MBO8436169.1"/>
    </source>
</evidence>
<dbReference type="Pfam" id="PF13173">
    <property type="entry name" value="AAA_14"/>
    <property type="match status" value="1"/>
</dbReference>
<dbReference type="Proteomes" id="UP000823615">
    <property type="component" value="Unassembled WGS sequence"/>
</dbReference>
<accession>A0A9D9E306</accession>
<dbReference type="PANTHER" id="PTHR43566:SF2">
    <property type="entry name" value="DUF4143 DOMAIN-CONTAINING PROTEIN"/>
    <property type="match status" value="1"/>
</dbReference>
<keyword evidence="3" id="KW-0067">ATP-binding</keyword>
<dbReference type="GO" id="GO:0005524">
    <property type="term" value="F:ATP binding"/>
    <property type="evidence" value="ECO:0007669"/>
    <property type="project" value="UniProtKB-KW"/>
</dbReference>
<dbReference type="EMBL" id="JADIMT010000053">
    <property type="protein sequence ID" value="MBO8436169.1"/>
    <property type="molecule type" value="Genomic_DNA"/>
</dbReference>
<dbReference type="InterPro" id="IPR041682">
    <property type="entry name" value="AAA_14"/>
</dbReference>